<protein>
    <submittedName>
        <fullName evidence="3">Uncharacterized protein</fullName>
    </submittedName>
</protein>
<dbReference type="Pfam" id="PF00106">
    <property type="entry name" value="adh_short"/>
    <property type="match status" value="1"/>
</dbReference>
<dbReference type="Pfam" id="PF13561">
    <property type="entry name" value="adh_short_C2"/>
    <property type="match status" value="1"/>
</dbReference>
<dbReference type="InterPro" id="IPR036291">
    <property type="entry name" value="NAD(P)-bd_dom_sf"/>
</dbReference>
<gene>
    <name evidence="3" type="ORF">KIW84_012203</name>
</gene>
<dbReference type="SUPFAM" id="SSF51735">
    <property type="entry name" value="NAD(P)-binding Rossmann-fold domains"/>
    <property type="match status" value="2"/>
</dbReference>
<dbReference type="PANTHER" id="PTHR42820">
    <property type="entry name" value="SHORT-CHAIN DEHYDROGENASE REDUCTASE"/>
    <property type="match status" value="1"/>
</dbReference>
<reference evidence="3 4" key="1">
    <citation type="journal article" date="2022" name="Nat. Genet.">
        <title>Improved pea reference genome and pan-genome highlight genomic features and evolutionary characteristics.</title>
        <authorList>
            <person name="Yang T."/>
            <person name="Liu R."/>
            <person name="Luo Y."/>
            <person name="Hu S."/>
            <person name="Wang D."/>
            <person name="Wang C."/>
            <person name="Pandey M.K."/>
            <person name="Ge S."/>
            <person name="Xu Q."/>
            <person name="Li N."/>
            <person name="Li G."/>
            <person name="Huang Y."/>
            <person name="Saxena R.K."/>
            <person name="Ji Y."/>
            <person name="Li M."/>
            <person name="Yan X."/>
            <person name="He Y."/>
            <person name="Liu Y."/>
            <person name="Wang X."/>
            <person name="Xiang C."/>
            <person name="Varshney R.K."/>
            <person name="Ding H."/>
            <person name="Gao S."/>
            <person name="Zong X."/>
        </authorList>
    </citation>
    <scope>NUCLEOTIDE SEQUENCE [LARGE SCALE GENOMIC DNA]</scope>
    <source>
        <strain evidence="3 4">cv. Zhongwan 6</strain>
    </source>
</reference>
<dbReference type="PANTHER" id="PTHR42820:SF17">
    <property type="entry name" value="OXIDOREDUCTASE-RELATED"/>
    <property type="match status" value="1"/>
</dbReference>
<evidence type="ECO:0000313" key="3">
    <source>
        <dbReference type="EMBL" id="KAI5443465.1"/>
    </source>
</evidence>
<keyword evidence="4" id="KW-1185">Reference proteome</keyword>
<name>A0A9D5BH27_PEA</name>
<comment type="caution">
    <text evidence="3">The sequence shown here is derived from an EMBL/GenBank/DDBJ whole genome shotgun (WGS) entry which is preliminary data.</text>
</comment>
<accession>A0A9D5BH27</accession>
<dbReference type="EMBL" id="JAMSHJ010000001">
    <property type="protein sequence ID" value="KAI5443465.1"/>
    <property type="molecule type" value="Genomic_DNA"/>
</dbReference>
<organism evidence="3 4">
    <name type="scientific">Pisum sativum</name>
    <name type="common">Garden pea</name>
    <name type="synonym">Lathyrus oleraceus</name>
    <dbReference type="NCBI Taxonomy" id="3888"/>
    <lineage>
        <taxon>Eukaryota</taxon>
        <taxon>Viridiplantae</taxon>
        <taxon>Streptophyta</taxon>
        <taxon>Embryophyta</taxon>
        <taxon>Tracheophyta</taxon>
        <taxon>Spermatophyta</taxon>
        <taxon>Magnoliopsida</taxon>
        <taxon>eudicotyledons</taxon>
        <taxon>Gunneridae</taxon>
        <taxon>Pentapetalae</taxon>
        <taxon>rosids</taxon>
        <taxon>fabids</taxon>
        <taxon>Fabales</taxon>
        <taxon>Fabaceae</taxon>
        <taxon>Papilionoideae</taxon>
        <taxon>50 kb inversion clade</taxon>
        <taxon>NPAAA clade</taxon>
        <taxon>Hologalegina</taxon>
        <taxon>IRL clade</taxon>
        <taxon>Fabeae</taxon>
        <taxon>Lathyrus</taxon>
    </lineage>
</organism>
<proteinExistence type="inferred from homology"/>
<dbReference type="Proteomes" id="UP001058974">
    <property type="component" value="Chromosome 1"/>
</dbReference>
<evidence type="ECO:0000256" key="1">
    <source>
        <dbReference type="ARBA" id="ARBA00006484"/>
    </source>
</evidence>
<dbReference type="FunFam" id="3.40.50.720:FF:000084">
    <property type="entry name" value="Short-chain dehydrogenase reductase"/>
    <property type="match status" value="1"/>
</dbReference>
<dbReference type="Gramene" id="Psat01G0220300-T1">
    <property type="protein sequence ID" value="KAI5443465.1"/>
    <property type="gene ID" value="KIW84_012203"/>
</dbReference>
<dbReference type="AlphaFoldDB" id="A0A9D5BH27"/>
<evidence type="ECO:0000313" key="4">
    <source>
        <dbReference type="Proteomes" id="UP001058974"/>
    </source>
</evidence>
<evidence type="ECO:0000256" key="2">
    <source>
        <dbReference type="RuleBase" id="RU000363"/>
    </source>
</evidence>
<sequence length="364" mass="38529">MAEAPSANTTLRLAGKIAIVTGGASGIGEATAHVFANEGVRKVVIADIQDELGNQVAMSIGNERCAFIHCDVANEDEVQNLIQTTVNTYGQIQLHLHPNMAETPSTNTSLKLSGKIAIVTGGASGIGETTARVFANEGTHVVVIADIQDALGEQVAASIGDQRCIYVHCDVTDEDQVQSLIQSTVNTYGQIDIMFSNAGIINSTNQTLMELDMSKLDRLLAVNVRGMALCVKHAARAMVEQRVRGSIVCTGSTSGSHGGSRSTDYIMSKHAVLGLMRAASVQLATHGIRVNSVSPNGLATPMTCKLLKMSEENAQEVYKNVARLEGVLLTPKHVANAVLFLVSNEAEFITGLDLRVDGGLVYGK</sequence>
<dbReference type="InterPro" id="IPR002347">
    <property type="entry name" value="SDR_fam"/>
</dbReference>
<dbReference type="Gene3D" id="3.40.50.720">
    <property type="entry name" value="NAD(P)-binding Rossmann-like Domain"/>
    <property type="match status" value="2"/>
</dbReference>
<comment type="similarity">
    <text evidence="1 2">Belongs to the short-chain dehydrogenases/reductases (SDR) family.</text>
</comment>
<dbReference type="PRINTS" id="PR00080">
    <property type="entry name" value="SDRFAMILY"/>
</dbReference>
<dbReference type="PRINTS" id="PR00081">
    <property type="entry name" value="GDHRDH"/>
</dbReference>